<dbReference type="AlphaFoldDB" id="A0A117NIT9"/>
<organism evidence="1">
    <name type="scientific">Picea glauca</name>
    <name type="common">White spruce</name>
    <name type="synonym">Pinus glauca</name>
    <dbReference type="NCBI Taxonomy" id="3330"/>
    <lineage>
        <taxon>Eukaryota</taxon>
        <taxon>Viridiplantae</taxon>
        <taxon>Streptophyta</taxon>
        <taxon>Embryophyta</taxon>
        <taxon>Tracheophyta</taxon>
        <taxon>Spermatophyta</taxon>
        <taxon>Pinopsida</taxon>
        <taxon>Pinidae</taxon>
        <taxon>Conifers I</taxon>
        <taxon>Pinales</taxon>
        <taxon>Pinaceae</taxon>
        <taxon>Picea</taxon>
    </lineage>
</organism>
<name>A0A117NIT9_PICGL</name>
<gene>
    <name evidence="1" type="ORF">ABT39_MTgene281</name>
</gene>
<reference evidence="1" key="1">
    <citation type="journal article" date="2015" name="Genome Biol. Evol.">
        <title>Organellar Genomes of White Spruce (Picea glauca): Assembly and Annotation.</title>
        <authorList>
            <person name="Jackman S.D."/>
            <person name="Warren R.L."/>
            <person name="Gibb E.A."/>
            <person name="Vandervalk B.P."/>
            <person name="Mohamadi H."/>
            <person name="Chu J."/>
            <person name="Raymond A."/>
            <person name="Pleasance S."/>
            <person name="Coope R."/>
            <person name="Wildung M.R."/>
            <person name="Ritland C.E."/>
            <person name="Bousquet J."/>
            <person name="Jones S.J."/>
            <person name="Bohlmann J."/>
            <person name="Birol I."/>
        </authorList>
    </citation>
    <scope>NUCLEOTIDE SEQUENCE [LARGE SCALE GENOMIC DNA]</scope>
    <source>
        <tissue evidence="1">Flushing bud</tissue>
    </source>
</reference>
<comment type="caution">
    <text evidence="1">The sequence shown here is derived from an EMBL/GenBank/DDBJ whole genome shotgun (WGS) entry which is preliminary data.</text>
</comment>
<protein>
    <submittedName>
        <fullName evidence="1">Uncharacterized protein</fullName>
    </submittedName>
</protein>
<keyword evidence="1" id="KW-0496">Mitochondrion</keyword>
<proteinExistence type="predicted"/>
<accession>A0A117NIT9</accession>
<evidence type="ECO:0000313" key="1">
    <source>
        <dbReference type="EMBL" id="KUM50438.1"/>
    </source>
</evidence>
<dbReference type="EMBL" id="LKAM01000001">
    <property type="protein sequence ID" value="KUM50438.1"/>
    <property type="molecule type" value="Genomic_DNA"/>
</dbReference>
<sequence length="52" mass="5746">MHFRVKLLSVGHSCHLALDLERPGTVLMGPTRCLGCSSPPLARHSTYITEKK</sequence>
<geneLocation type="mitochondrion" evidence="1"/>